<evidence type="ECO:0000313" key="2">
    <source>
        <dbReference type="Proteomes" id="UP001314205"/>
    </source>
</evidence>
<proteinExistence type="predicted"/>
<organism evidence="1 2">
    <name type="scientific">Parnassius mnemosyne</name>
    <name type="common">clouded apollo</name>
    <dbReference type="NCBI Taxonomy" id="213953"/>
    <lineage>
        <taxon>Eukaryota</taxon>
        <taxon>Metazoa</taxon>
        <taxon>Ecdysozoa</taxon>
        <taxon>Arthropoda</taxon>
        <taxon>Hexapoda</taxon>
        <taxon>Insecta</taxon>
        <taxon>Pterygota</taxon>
        <taxon>Neoptera</taxon>
        <taxon>Endopterygota</taxon>
        <taxon>Lepidoptera</taxon>
        <taxon>Glossata</taxon>
        <taxon>Ditrysia</taxon>
        <taxon>Papilionoidea</taxon>
        <taxon>Papilionidae</taxon>
        <taxon>Parnassiinae</taxon>
        <taxon>Parnassini</taxon>
        <taxon>Parnassius</taxon>
        <taxon>Driopa</taxon>
    </lineage>
</organism>
<dbReference type="Proteomes" id="UP001314205">
    <property type="component" value="Unassembled WGS sequence"/>
</dbReference>
<keyword evidence="2" id="KW-1185">Reference proteome</keyword>
<reference evidence="1 2" key="1">
    <citation type="submission" date="2023-11" db="EMBL/GenBank/DDBJ databases">
        <authorList>
            <person name="Hedman E."/>
            <person name="Englund M."/>
            <person name="Stromberg M."/>
            <person name="Nyberg Akerstrom W."/>
            <person name="Nylinder S."/>
            <person name="Jareborg N."/>
            <person name="Kallberg Y."/>
            <person name="Kronander E."/>
        </authorList>
    </citation>
    <scope>NUCLEOTIDE SEQUENCE [LARGE SCALE GENOMIC DNA]</scope>
</reference>
<dbReference type="EMBL" id="CAVLGL010000087">
    <property type="protein sequence ID" value="CAK1592361.1"/>
    <property type="molecule type" value="Genomic_DNA"/>
</dbReference>
<accession>A0AAV1LA43</accession>
<sequence>MDSNSQIHLRILEQRGHEISKADLNKGKTEETEQMMTDEEIFEEVKEEESLTEILGPPNTTAKIKPDTAFNCINTCITWAEENGVSAKDVIVLRNIREKVFKQKLQVAKKADLN</sequence>
<name>A0AAV1LA43_9NEOP</name>
<gene>
    <name evidence="1" type="ORF">PARMNEM_LOCUS12341</name>
</gene>
<comment type="caution">
    <text evidence="1">The sequence shown here is derived from an EMBL/GenBank/DDBJ whole genome shotgun (WGS) entry which is preliminary data.</text>
</comment>
<protein>
    <submittedName>
        <fullName evidence="1">Uncharacterized protein</fullName>
    </submittedName>
</protein>
<dbReference type="AlphaFoldDB" id="A0AAV1LA43"/>
<evidence type="ECO:0000313" key="1">
    <source>
        <dbReference type="EMBL" id="CAK1592361.1"/>
    </source>
</evidence>